<sequence>MIPNMFVATHALAEVHDGSQAGRCGHKPSEADGDVMAAAVENTTDNPPQSARAENIKLKPKAARPTPKIDLLLNTPGDVEESGLLPLSVQRQTWSRERLLIQSRDFILHTTRRSCCFSCSHAAHTLTHSPSASSRQCGVAFTQVLVQQKGNSIH</sequence>
<dbReference type="AlphaFoldDB" id="A0A4Z2IJ65"/>
<evidence type="ECO:0000313" key="2">
    <source>
        <dbReference type="Proteomes" id="UP000314294"/>
    </source>
</evidence>
<organism evidence="1 2">
    <name type="scientific">Liparis tanakae</name>
    <name type="common">Tanaka's snailfish</name>
    <dbReference type="NCBI Taxonomy" id="230148"/>
    <lineage>
        <taxon>Eukaryota</taxon>
        <taxon>Metazoa</taxon>
        <taxon>Chordata</taxon>
        <taxon>Craniata</taxon>
        <taxon>Vertebrata</taxon>
        <taxon>Euteleostomi</taxon>
        <taxon>Actinopterygii</taxon>
        <taxon>Neopterygii</taxon>
        <taxon>Teleostei</taxon>
        <taxon>Neoteleostei</taxon>
        <taxon>Acanthomorphata</taxon>
        <taxon>Eupercaria</taxon>
        <taxon>Perciformes</taxon>
        <taxon>Cottioidei</taxon>
        <taxon>Cottales</taxon>
        <taxon>Liparidae</taxon>
        <taxon>Liparis</taxon>
    </lineage>
</organism>
<dbReference type="Proteomes" id="UP000314294">
    <property type="component" value="Unassembled WGS sequence"/>
</dbReference>
<comment type="caution">
    <text evidence="1">The sequence shown here is derived from an EMBL/GenBank/DDBJ whole genome shotgun (WGS) entry which is preliminary data.</text>
</comment>
<keyword evidence="2" id="KW-1185">Reference proteome</keyword>
<reference evidence="1 2" key="1">
    <citation type="submission" date="2019-03" db="EMBL/GenBank/DDBJ databases">
        <title>First draft genome of Liparis tanakae, snailfish: a comprehensive survey of snailfish specific genes.</title>
        <authorList>
            <person name="Kim W."/>
            <person name="Song I."/>
            <person name="Jeong J.-H."/>
            <person name="Kim D."/>
            <person name="Kim S."/>
            <person name="Ryu S."/>
            <person name="Song J.Y."/>
            <person name="Lee S.K."/>
        </authorList>
    </citation>
    <scope>NUCLEOTIDE SEQUENCE [LARGE SCALE GENOMIC DNA]</scope>
    <source>
        <tissue evidence="1">Muscle</tissue>
    </source>
</reference>
<gene>
    <name evidence="1" type="ORF">EYF80_011925</name>
</gene>
<protein>
    <submittedName>
        <fullName evidence="1">Uncharacterized protein</fullName>
    </submittedName>
</protein>
<accession>A0A4Z2IJ65</accession>
<evidence type="ECO:0000313" key="1">
    <source>
        <dbReference type="EMBL" id="TNN77868.1"/>
    </source>
</evidence>
<name>A0A4Z2IJ65_9TELE</name>
<proteinExistence type="predicted"/>
<dbReference type="EMBL" id="SRLO01000079">
    <property type="protein sequence ID" value="TNN77868.1"/>
    <property type="molecule type" value="Genomic_DNA"/>
</dbReference>